<keyword evidence="3" id="KW-1185">Reference proteome</keyword>
<feature type="chain" id="PRO_5040502878" evidence="1">
    <location>
        <begin position="19"/>
        <end position="171"/>
    </location>
</feature>
<reference evidence="2" key="1">
    <citation type="submission" date="2021-12" db="EMBL/GenBank/DDBJ databases">
        <authorList>
            <person name="King R."/>
        </authorList>
    </citation>
    <scope>NUCLEOTIDE SEQUENCE</scope>
</reference>
<name>A0A9P0A0L8_BEMTA</name>
<dbReference type="AlphaFoldDB" id="A0A9P0A0L8"/>
<gene>
    <name evidence="2" type="ORF">BEMITA_LOCUS697</name>
</gene>
<keyword evidence="1" id="KW-0732">Signal</keyword>
<evidence type="ECO:0000256" key="1">
    <source>
        <dbReference type="SAM" id="SignalP"/>
    </source>
</evidence>
<dbReference type="Proteomes" id="UP001152759">
    <property type="component" value="Chromosome 1"/>
</dbReference>
<protein>
    <submittedName>
        <fullName evidence="2">Uncharacterized protein</fullName>
    </submittedName>
</protein>
<evidence type="ECO:0000313" key="2">
    <source>
        <dbReference type="EMBL" id="CAH0381003.1"/>
    </source>
</evidence>
<dbReference type="EMBL" id="OU963862">
    <property type="protein sequence ID" value="CAH0381003.1"/>
    <property type="molecule type" value="Genomic_DNA"/>
</dbReference>
<accession>A0A9P0A0L8</accession>
<sequence length="171" mass="18681">MSKVIYSTAIFVLALAEASVTSDFDQALAEFRKLKEAGASQLRVLMENTDLRKCNTTDNFLSLLNEGYSIYGKLQASFDAGQQIFNSTHGEPTPQQVKEAAIAFLRSNLFGSNIQRLNQIFSTANKDLASLPRAAQDKVLSVANAFSGTAKKLNTLVTLFKTEAESDTTNM</sequence>
<dbReference type="KEGG" id="btab:109041106"/>
<organism evidence="2 3">
    <name type="scientific">Bemisia tabaci</name>
    <name type="common">Sweetpotato whitefly</name>
    <name type="synonym">Aleurodes tabaci</name>
    <dbReference type="NCBI Taxonomy" id="7038"/>
    <lineage>
        <taxon>Eukaryota</taxon>
        <taxon>Metazoa</taxon>
        <taxon>Ecdysozoa</taxon>
        <taxon>Arthropoda</taxon>
        <taxon>Hexapoda</taxon>
        <taxon>Insecta</taxon>
        <taxon>Pterygota</taxon>
        <taxon>Neoptera</taxon>
        <taxon>Paraneoptera</taxon>
        <taxon>Hemiptera</taxon>
        <taxon>Sternorrhyncha</taxon>
        <taxon>Aleyrodoidea</taxon>
        <taxon>Aleyrodidae</taxon>
        <taxon>Aleyrodinae</taxon>
        <taxon>Bemisia</taxon>
    </lineage>
</organism>
<feature type="signal peptide" evidence="1">
    <location>
        <begin position="1"/>
        <end position="18"/>
    </location>
</feature>
<proteinExistence type="predicted"/>
<evidence type="ECO:0000313" key="3">
    <source>
        <dbReference type="Proteomes" id="UP001152759"/>
    </source>
</evidence>